<reference evidence="2 3" key="1">
    <citation type="journal article" date="2005" name="Nature">
        <title>The map-based sequence of the rice genome.</title>
        <authorList>
            <consortium name="International rice genome sequencing project (IRGSP)"/>
            <person name="Matsumoto T."/>
            <person name="Wu J."/>
            <person name="Kanamori H."/>
            <person name="Katayose Y."/>
            <person name="Fujisawa M."/>
            <person name="Namiki N."/>
            <person name="Mizuno H."/>
            <person name="Yamamoto K."/>
            <person name="Antonio B.A."/>
            <person name="Baba T."/>
            <person name="Sakata K."/>
            <person name="Nagamura Y."/>
            <person name="Aoki H."/>
            <person name="Arikawa K."/>
            <person name="Arita K."/>
            <person name="Bito T."/>
            <person name="Chiden Y."/>
            <person name="Fujitsuka N."/>
            <person name="Fukunaka R."/>
            <person name="Hamada M."/>
            <person name="Harada C."/>
            <person name="Hayashi A."/>
            <person name="Hijishita S."/>
            <person name="Honda M."/>
            <person name="Hosokawa S."/>
            <person name="Ichikawa Y."/>
            <person name="Idonuma A."/>
            <person name="Iijima M."/>
            <person name="Ikeda M."/>
            <person name="Ikeno M."/>
            <person name="Ito K."/>
            <person name="Ito S."/>
            <person name="Ito T."/>
            <person name="Ito Y."/>
            <person name="Ito Y."/>
            <person name="Iwabuchi A."/>
            <person name="Kamiya K."/>
            <person name="Karasawa W."/>
            <person name="Kurita K."/>
            <person name="Katagiri S."/>
            <person name="Kikuta A."/>
            <person name="Kobayashi H."/>
            <person name="Kobayashi N."/>
            <person name="Machita K."/>
            <person name="Maehara T."/>
            <person name="Masukawa M."/>
            <person name="Mizubayashi T."/>
            <person name="Mukai Y."/>
            <person name="Nagasaki H."/>
            <person name="Nagata Y."/>
            <person name="Naito S."/>
            <person name="Nakashima M."/>
            <person name="Nakama Y."/>
            <person name="Nakamichi Y."/>
            <person name="Nakamura M."/>
            <person name="Meguro A."/>
            <person name="Negishi M."/>
            <person name="Ohta I."/>
            <person name="Ohta T."/>
            <person name="Okamoto M."/>
            <person name="Ono N."/>
            <person name="Saji S."/>
            <person name="Sakaguchi M."/>
            <person name="Sakai K."/>
            <person name="Shibata M."/>
            <person name="Shimokawa T."/>
            <person name="Song J."/>
            <person name="Takazaki Y."/>
            <person name="Terasawa K."/>
            <person name="Tsugane M."/>
            <person name="Tsuji K."/>
            <person name="Ueda S."/>
            <person name="Waki K."/>
            <person name="Yamagata H."/>
            <person name="Yamamoto M."/>
            <person name="Yamamoto S."/>
            <person name="Yamane H."/>
            <person name="Yoshiki S."/>
            <person name="Yoshihara R."/>
            <person name="Yukawa K."/>
            <person name="Zhong H."/>
            <person name="Yano M."/>
            <person name="Yuan Q."/>
            <person name="Ouyang S."/>
            <person name="Liu J."/>
            <person name="Jones K.M."/>
            <person name="Gansberger K."/>
            <person name="Moffat K."/>
            <person name="Hill J."/>
            <person name="Bera J."/>
            <person name="Fadrosh D."/>
            <person name="Jin S."/>
            <person name="Johri S."/>
            <person name="Kim M."/>
            <person name="Overton L."/>
            <person name="Reardon M."/>
            <person name="Tsitrin T."/>
            <person name="Vuong H."/>
            <person name="Weaver B."/>
            <person name="Ciecko A."/>
            <person name="Tallon L."/>
            <person name="Jackson J."/>
            <person name="Pai G."/>
            <person name="Aken S.V."/>
            <person name="Utterback T."/>
            <person name="Reidmuller S."/>
            <person name="Feldblyum T."/>
            <person name="Hsiao J."/>
            <person name="Zismann V."/>
            <person name="Iobst S."/>
            <person name="de Vazeille A.R."/>
            <person name="Buell C.R."/>
            <person name="Ying K."/>
            <person name="Li Y."/>
            <person name="Lu T."/>
            <person name="Huang Y."/>
            <person name="Zhao Q."/>
            <person name="Feng Q."/>
            <person name="Zhang L."/>
            <person name="Zhu J."/>
            <person name="Weng Q."/>
            <person name="Mu J."/>
            <person name="Lu Y."/>
            <person name="Fan D."/>
            <person name="Liu Y."/>
            <person name="Guan J."/>
            <person name="Zhang Y."/>
            <person name="Yu S."/>
            <person name="Liu X."/>
            <person name="Zhang Y."/>
            <person name="Hong G."/>
            <person name="Han B."/>
            <person name="Choisne N."/>
            <person name="Demange N."/>
            <person name="Orjeda G."/>
            <person name="Samain S."/>
            <person name="Cattolico L."/>
            <person name="Pelletier E."/>
            <person name="Couloux A."/>
            <person name="Segurens B."/>
            <person name="Wincker P."/>
            <person name="D'Hont A."/>
            <person name="Scarpelli C."/>
            <person name="Weissenbach J."/>
            <person name="Salanoubat M."/>
            <person name="Quetier F."/>
            <person name="Yu Y."/>
            <person name="Kim H.R."/>
            <person name="Rambo T."/>
            <person name="Currie J."/>
            <person name="Collura K."/>
            <person name="Luo M."/>
            <person name="Yang T."/>
            <person name="Ammiraju J.S.S."/>
            <person name="Engler F."/>
            <person name="Soderlund C."/>
            <person name="Wing R.A."/>
            <person name="Palmer L.E."/>
            <person name="de la Bastide M."/>
            <person name="Spiegel L."/>
            <person name="Nascimento L."/>
            <person name="Zutavern T."/>
            <person name="O'Shaughnessy A."/>
            <person name="Dike S."/>
            <person name="Dedhia N."/>
            <person name="Preston R."/>
            <person name="Balija V."/>
            <person name="McCombie W.R."/>
            <person name="Chow T."/>
            <person name="Chen H."/>
            <person name="Chung M."/>
            <person name="Chen C."/>
            <person name="Shaw J."/>
            <person name="Wu H."/>
            <person name="Hsiao K."/>
            <person name="Chao Y."/>
            <person name="Chu M."/>
            <person name="Cheng C."/>
            <person name="Hour A."/>
            <person name="Lee P."/>
            <person name="Lin S."/>
            <person name="Lin Y."/>
            <person name="Liou J."/>
            <person name="Liu S."/>
            <person name="Hsing Y."/>
            <person name="Raghuvanshi S."/>
            <person name="Mohanty A."/>
            <person name="Bharti A.K."/>
            <person name="Gaur A."/>
            <person name="Gupta V."/>
            <person name="Kumar D."/>
            <person name="Ravi V."/>
            <person name="Vij S."/>
            <person name="Kapur A."/>
            <person name="Khurana P."/>
            <person name="Khurana P."/>
            <person name="Khurana J.P."/>
            <person name="Tyagi A.K."/>
            <person name="Gaikwad K."/>
            <person name="Singh A."/>
            <person name="Dalal V."/>
            <person name="Srivastava S."/>
            <person name="Dixit A."/>
            <person name="Pal A.K."/>
            <person name="Ghazi I.A."/>
            <person name="Yadav M."/>
            <person name="Pandit A."/>
            <person name="Bhargava A."/>
            <person name="Sureshbabu K."/>
            <person name="Batra K."/>
            <person name="Sharma T.R."/>
            <person name="Mohapatra T."/>
            <person name="Singh N.K."/>
            <person name="Messing J."/>
            <person name="Nelson A.B."/>
            <person name="Fuks G."/>
            <person name="Kavchok S."/>
            <person name="Keizer G."/>
            <person name="Linton E."/>
            <person name="Llaca V."/>
            <person name="Song R."/>
            <person name="Tanyolac B."/>
            <person name="Young S."/>
            <person name="Ho-Il K."/>
            <person name="Hahn J.H."/>
            <person name="Sangsakoo G."/>
            <person name="Vanavichit A."/>
            <person name="de Mattos Luiz.A.T."/>
            <person name="Zimmer P.D."/>
            <person name="Malone G."/>
            <person name="Dellagostin O."/>
            <person name="de Oliveira A.C."/>
            <person name="Bevan M."/>
            <person name="Bancroft I."/>
            <person name="Minx P."/>
            <person name="Cordum H."/>
            <person name="Wilson R."/>
            <person name="Cheng Z."/>
            <person name="Jin W."/>
            <person name="Jiang J."/>
            <person name="Leong S.A."/>
            <person name="Iwama H."/>
            <person name="Gojobori T."/>
            <person name="Itoh T."/>
            <person name="Niimura Y."/>
            <person name="Fujii Y."/>
            <person name="Habara T."/>
            <person name="Sakai H."/>
            <person name="Sato Y."/>
            <person name="Wilson G."/>
            <person name="Kumar K."/>
            <person name="McCouch S."/>
            <person name="Juretic N."/>
            <person name="Hoen D."/>
            <person name="Wright S."/>
            <person name="Bruskiewich R."/>
            <person name="Bureau T."/>
            <person name="Miyao A."/>
            <person name="Hirochika H."/>
            <person name="Nishikawa T."/>
            <person name="Kadowaki K."/>
            <person name="Sugiura M."/>
            <person name="Burr B."/>
            <person name="Sasaki T."/>
        </authorList>
    </citation>
    <scope>NUCLEOTIDE SEQUENCE [LARGE SCALE GENOMIC DNA]</scope>
    <source>
        <strain evidence="3">cv. Nipponbare</strain>
    </source>
</reference>
<feature type="compositionally biased region" description="Basic and acidic residues" evidence="1">
    <location>
        <begin position="106"/>
        <end position="117"/>
    </location>
</feature>
<feature type="compositionally biased region" description="Basic and acidic residues" evidence="1">
    <location>
        <begin position="55"/>
        <end position="65"/>
    </location>
</feature>
<feature type="region of interest" description="Disordered" evidence="1">
    <location>
        <begin position="41"/>
        <end position="222"/>
    </location>
</feature>
<dbReference type="Proteomes" id="UP000000763">
    <property type="component" value="Chromosome 3"/>
</dbReference>
<dbReference type="KEGG" id="dosa:Os03g0146200"/>
<dbReference type="EMBL" id="AP008209">
    <property type="protein sequence ID" value="BAF10869.1"/>
    <property type="molecule type" value="Genomic_DNA"/>
</dbReference>
<sequence length="222" mass="22225">MRETKRLDRSRRRGDHGQAAAAAMSLVVGGGELLVGVGDEWANPVHPLGLPGPADEGRAEGDGRVHGGAVERAADEDVRADDEADGDGGDGAEAALLGVNGGGVHGVDEAEGHDDLQHQGLPHGDAGQAEGAGGEPAGGEAEEEARHGGAQELGDPVEEAAEQGDVAADEGAEGHGRVHVAAGDVGADGHRHEQGEGVGHRRRDQPGGGRRSAAGQLACVRA</sequence>
<reference evidence="3" key="2">
    <citation type="journal article" date="2008" name="Nucleic Acids Res.">
        <title>The rice annotation project database (RAP-DB): 2008 update.</title>
        <authorList>
            <consortium name="The rice annotation project (RAP)"/>
        </authorList>
    </citation>
    <scope>GENOME REANNOTATION</scope>
    <source>
        <strain evidence="3">cv. Nipponbare</strain>
    </source>
</reference>
<proteinExistence type="predicted"/>
<feature type="compositionally biased region" description="Basic and acidic residues" evidence="1">
    <location>
        <begin position="187"/>
        <end position="199"/>
    </location>
</feature>
<dbReference type="AlphaFoldDB" id="Q0DV69"/>
<name>Q0DV69_ORYSJ</name>
<feature type="compositionally biased region" description="Acidic residues" evidence="1">
    <location>
        <begin position="78"/>
        <end position="90"/>
    </location>
</feature>
<protein>
    <submittedName>
        <fullName evidence="2">Os03g0146200 protein</fullName>
    </submittedName>
</protein>
<evidence type="ECO:0000313" key="3">
    <source>
        <dbReference type="Proteomes" id="UP000000763"/>
    </source>
</evidence>
<gene>
    <name evidence="2" type="ordered locus">Os03g0146200</name>
</gene>
<evidence type="ECO:0000313" key="2">
    <source>
        <dbReference type="EMBL" id="BAF10869.1"/>
    </source>
</evidence>
<accession>Q0DV69</accession>
<evidence type="ECO:0000256" key="1">
    <source>
        <dbReference type="SAM" id="MobiDB-lite"/>
    </source>
</evidence>
<organism evidence="2 3">
    <name type="scientific">Oryza sativa subsp. japonica</name>
    <name type="common">Rice</name>
    <dbReference type="NCBI Taxonomy" id="39947"/>
    <lineage>
        <taxon>Eukaryota</taxon>
        <taxon>Viridiplantae</taxon>
        <taxon>Streptophyta</taxon>
        <taxon>Embryophyta</taxon>
        <taxon>Tracheophyta</taxon>
        <taxon>Spermatophyta</taxon>
        <taxon>Magnoliopsida</taxon>
        <taxon>Liliopsida</taxon>
        <taxon>Poales</taxon>
        <taxon>Poaceae</taxon>
        <taxon>BOP clade</taxon>
        <taxon>Oryzoideae</taxon>
        <taxon>Oryzeae</taxon>
        <taxon>Oryzinae</taxon>
        <taxon>Oryza</taxon>
        <taxon>Oryza sativa</taxon>
    </lineage>
</organism>
<feature type="compositionally biased region" description="Acidic residues" evidence="1">
    <location>
        <begin position="155"/>
        <end position="171"/>
    </location>
</feature>